<keyword evidence="4" id="KW-1185">Reference proteome</keyword>
<feature type="transmembrane region" description="Helical" evidence="2">
    <location>
        <begin position="143"/>
        <end position="162"/>
    </location>
</feature>
<keyword evidence="2" id="KW-1133">Transmembrane helix</keyword>
<dbReference type="OrthoDB" id="2607755at2759"/>
<accession>A0A0H2RSW9</accession>
<proteinExistence type="predicted"/>
<dbReference type="InParanoid" id="A0A0H2RSW9"/>
<organism evidence="3 4">
    <name type="scientific">Schizopora paradoxa</name>
    <dbReference type="NCBI Taxonomy" id="27342"/>
    <lineage>
        <taxon>Eukaryota</taxon>
        <taxon>Fungi</taxon>
        <taxon>Dikarya</taxon>
        <taxon>Basidiomycota</taxon>
        <taxon>Agaricomycotina</taxon>
        <taxon>Agaricomycetes</taxon>
        <taxon>Hymenochaetales</taxon>
        <taxon>Schizoporaceae</taxon>
        <taxon>Schizopora</taxon>
    </lineage>
</organism>
<name>A0A0H2RSW9_9AGAM</name>
<dbReference type="AlphaFoldDB" id="A0A0H2RSW9"/>
<evidence type="ECO:0000256" key="2">
    <source>
        <dbReference type="SAM" id="Phobius"/>
    </source>
</evidence>
<reference evidence="3 4" key="1">
    <citation type="submission" date="2015-04" db="EMBL/GenBank/DDBJ databases">
        <title>Complete genome sequence of Schizopora paradoxa KUC8140, a cosmopolitan wood degrader in East Asia.</title>
        <authorList>
            <consortium name="DOE Joint Genome Institute"/>
            <person name="Min B."/>
            <person name="Park H."/>
            <person name="Jang Y."/>
            <person name="Kim J.-J."/>
            <person name="Kim K.H."/>
            <person name="Pangilinan J."/>
            <person name="Lipzen A."/>
            <person name="Riley R."/>
            <person name="Grigoriev I.V."/>
            <person name="Spatafora J.W."/>
            <person name="Choi I.-G."/>
        </authorList>
    </citation>
    <scope>NUCLEOTIDE SEQUENCE [LARGE SCALE GENOMIC DNA]</scope>
    <source>
        <strain evidence="3 4">KUC8140</strain>
    </source>
</reference>
<dbReference type="Proteomes" id="UP000053477">
    <property type="component" value="Unassembled WGS sequence"/>
</dbReference>
<dbReference type="EMBL" id="KQ085934">
    <property type="protein sequence ID" value="KLO15110.1"/>
    <property type="molecule type" value="Genomic_DNA"/>
</dbReference>
<protein>
    <submittedName>
        <fullName evidence="3">Uncharacterized protein</fullName>
    </submittedName>
</protein>
<keyword evidence="2" id="KW-0472">Membrane</keyword>
<gene>
    <name evidence="3" type="ORF">SCHPADRAFT_938975</name>
</gene>
<feature type="region of interest" description="Disordered" evidence="1">
    <location>
        <begin position="37"/>
        <end position="69"/>
    </location>
</feature>
<evidence type="ECO:0000256" key="1">
    <source>
        <dbReference type="SAM" id="MobiDB-lite"/>
    </source>
</evidence>
<keyword evidence="2" id="KW-0812">Transmembrane</keyword>
<feature type="compositionally biased region" description="Polar residues" evidence="1">
    <location>
        <begin position="37"/>
        <end position="49"/>
    </location>
</feature>
<evidence type="ECO:0000313" key="3">
    <source>
        <dbReference type="EMBL" id="KLO15110.1"/>
    </source>
</evidence>
<sequence length="349" mass="38754">MFRTPTSLSSNTLIRLFQHSGTQRCRGFSLNSQLIRPSAKTPRTWQSSRTFRRGKHEKSTPREPFIEGDSPPLYDGKPSMFARWAWGLLALDMIFTASGVDLVMKHWTEPEDVSQANTSSATKVETTEATERRYVLRPLWQRLAFSVGLVVGGVAAGGLILATRDRTVWRMRISRLKLPHQQVNRIQLPRKPNAPVTEMHHAPSTYGPAILTLETASGRSKKHFLHDCELSPGRDATEMHLRVKKLRGAFVVRLPRSIILGEREKDILPSPGSGVIVVKGPPPTKINLKDVIVKGSLEDAPYWQLVELQRRIINAWIASGGNIRATTNVPDPNGPSGGWTSGPLAASRS</sequence>
<feature type="region of interest" description="Disordered" evidence="1">
    <location>
        <begin position="326"/>
        <end position="349"/>
    </location>
</feature>
<evidence type="ECO:0000313" key="4">
    <source>
        <dbReference type="Proteomes" id="UP000053477"/>
    </source>
</evidence>